<organism evidence="4 5">
    <name type="scientific">Candidatus Nitrospira inopinata</name>
    <dbReference type="NCBI Taxonomy" id="1715989"/>
    <lineage>
        <taxon>Bacteria</taxon>
        <taxon>Pseudomonadati</taxon>
        <taxon>Nitrospirota</taxon>
        <taxon>Nitrospiria</taxon>
        <taxon>Nitrospirales</taxon>
        <taxon>Nitrospiraceae</taxon>
        <taxon>Nitrospira</taxon>
    </lineage>
</organism>
<dbReference type="Pfam" id="PF00353">
    <property type="entry name" value="HemolysinCabind"/>
    <property type="match status" value="5"/>
</dbReference>
<dbReference type="InterPro" id="IPR050557">
    <property type="entry name" value="RTX_toxin/Mannuronan_C5-epim"/>
</dbReference>
<dbReference type="InterPro" id="IPR011049">
    <property type="entry name" value="Serralysin-like_metalloprot_C"/>
</dbReference>
<dbReference type="SUPFAM" id="SSF51120">
    <property type="entry name" value="beta-Roll"/>
    <property type="match status" value="5"/>
</dbReference>
<dbReference type="InterPro" id="IPR018511">
    <property type="entry name" value="Hemolysin-typ_Ca-bd_CS"/>
</dbReference>
<accession>A0A0S4KZW7</accession>
<feature type="domain" description="Haemolysin-type calcium binding-related" evidence="3">
    <location>
        <begin position="762"/>
        <end position="791"/>
    </location>
</feature>
<dbReference type="RefSeq" id="WP_062487290.1">
    <property type="nucleotide sequence ID" value="NZ_LN885086.1"/>
</dbReference>
<dbReference type="OrthoDB" id="1676884at2"/>
<keyword evidence="5" id="KW-1185">Reference proteome</keyword>
<evidence type="ECO:0000256" key="1">
    <source>
        <dbReference type="ARBA" id="ARBA00004613"/>
    </source>
</evidence>
<dbReference type="Gene3D" id="2.150.10.10">
    <property type="entry name" value="Serralysin-like metalloprotease, C-terminal"/>
    <property type="match status" value="5"/>
</dbReference>
<reference evidence="5" key="1">
    <citation type="submission" date="2015-09" db="EMBL/GenBank/DDBJ databases">
        <authorList>
            <person name="Daims H."/>
        </authorList>
    </citation>
    <scope>NUCLEOTIDE SEQUENCE [LARGE SCALE GENOMIC DNA]</scope>
</reference>
<evidence type="ECO:0000313" key="5">
    <source>
        <dbReference type="Proteomes" id="UP000066284"/>
    </source>
</evidence>
<dbReference type="Pfam" id="PF06594">
    <property type="entry name" value="HCBP_related"/>
    <property type="match status" value="1"/>
</dbReference>
<comment type="subcellular location">
    <subcellularLocation>
        <location evidence="1">Secreted</location>
    </subcellularLocation>
</comment>
<evidence type="ECO:0000256" key="2">
    <source>
        <dbReference type="ARBA" id="ARBA00022525"/>
    </source>
</evidence>
<gene>
    <name evidence="4" type="ORF">NITINOP_3210</name>
</gene>
<dbReference type="AlphaFoldDB" id="A0A0S4KZW7"/>
<dbReference type="PROSITE" id="PS00330">
    <property type="entry name" value="HEMOLYSIN_CALCIUM"/>
    <property type="match status" value="7"/>
</dbReference>
<dbReference type="KEGG" id="nio:NITINOP_3210"/>
<dbReference type="InterPro" id="IPR001343">
    <property type="entry name" value="Hemolysn_Ca-bd"/>
</dbReference>
<dbReference type="GO" id="GO:0005509">
    <property type="term" value="F:calcium ion binding"/>
    <property type="evidence" value="ECO:0007669"/>
    <property type="project" value="InterPro"/>
</dbReference>
<dbReference type="EMBL" id="LN885086">
    <property type="protein sequence ID" value="CUQ68182.1"/>
    <property type="molecule type" value="Genomic_DNA"/>
</dbReference>
<dbReference type="GO" id="GO:0005576">
    <property type="term" value="C:extracellular region"/>
    <property type="evidence" value="ECO:0007669"/>
    <property type="project" value="UniProtKB-SubCell"/>
</dbReference>
<evidence type="ECO:0000259" key="3">
    <source>
        <dbReference type="Pfam" id="PF06594"/>
    </source>
</evidence>
<dbReference type="PRINTS" id="PR00313">
    <property type="entry name" value="CABNDNGRPT"/>
</dbReference>
<sequence length="846" mass="84721">MARITGSTTINWSGVSLGRVDFVGHFHTFASRVRQLLAAFYSGNYDIVSPGSTLLVLDMRFGGRLSLSGSGLDGPAPVIRTIDFKNPANGSGEVLRATGTVNGGTEILTSATIGSSGFFETVNGIIQIPDNFLTSGAYVGNLTSLVARVGSATVTFRGTFGLSGNLSGASMAGTVTGITVVSGGGAITMTGLSLSWDGIEAALAADTLATVEDLLAFVGNHMPGNDAITYTNRSGAGMTFVGGAGNDSITILGPHGDTLVGGDGDDVLDGGLGLDTIIGGGGNDRIIMLVTPGNTDTINAGPGIDTLVLTGTVPGDREVVVNLSSTTDQVVSIGGAVDGPTQINVEHLDASRIVGFVSATGGAGDNVLIGSRGNDTLDGGDGDDVLDGGRGQDAVLGGAGHDRITMLVTAGDVDTIDAGTGVDTLILVGAVPGNRRVLVDLSQVDQVVSIGGLLDVPVQSNFENLDASKLGGVVEATGGAGDNVLIGSRGHDVLIGGAGDDVLIGGPGNDTLSGGPGDDTYVIGQGTDVLVEEPGAGTDLVESSITHALGPNFENLTLTGTKPINGTGNELDNVLIGNNAANILIGGAGNDTLIGNGGNDRLDGGVGDDAMEGGAGNDTYIVDSLGDTVTESLAGAAGGIDLVLSAVDFTLGPNVEHLTLTGTADLAGTGNELNNILIGNSGNNVLEGGAGTDTLSGGAGDDILAGGTGNDTLNGGSGNDTYLFGLGDGQDVIQDGGGTTDRLVFDSGIDPFDLVLSRRVNDLRIMVQGTSDHVTIRNWYASANNRIETIEAGGGQVLLSTQVNQLLQAMATFTRQTGLSWEALAGGAGTAQQQTDFQNILAANWQ</sequence>
<name>A0A0S4KZW7_9BACT</name>
<dbReference type="PANTHER" id="PTHR38340">
    <property type="entry name" value="S-LAYER PROTEIN"/>
    <property type="match status" value="1"/>
</dbReference>
<proteinExistence type="predicted"/>
<evidence type="ECO:0000313" key="4">
    <source>
        <dbReference type="EMBL" id="CUQ68182.1"/>
    </source>
</evidence>
<protein>
    <recommendedName>
        <fullName evidence="3">Haemolysin-type calcium binding-related domain-containing protein</fullName>
    </recommendedName>
</protein>
<dbReference type="Proteomes" id="UP000066284">
    <property type="component" value="Chromosome 1"/>
</dbReference>
<dbReference type="STRING" id="1715989.NITINOP_3210"/>
<dbReference type="InterPro" id="IPR010566">
    <property type="entry name" value="Haemolys_ca-bd"/>
</dbReference>
<dbReference type="PANTHER" id="PTHR38340:SF1">
    <property type="entry name" value="S-LAYER PROTEIN"/>
    <property type="match status" value="1"/>
</dbReference>
<keyword evidence="2" id="KW-0964">Secreted</keyword>